<dbReference type="InterPro" id="IPR010140">
    <property type="entry name" value="Histidinol_P_phosphatase_HisJ"/>
</dbReference>
<keyword evidence="4 8" id="KW-0028">Amino-acid biosynthesis</keyword>
<dbReference type="EMBL" id="FWXY01000001">
    <property type="protein sequence ID" value="SMC36722.1"/>
    <property type="molecule type" value="Genomic_DNA"/>
</dbReference>
<dbReference type="EC" id="3.1.3.15" evidence="3 8"/>
<dbReference type="Pfam" id="PF02811">
    <property type="entry name" value="PHP"/>
    <property type="match status" value="1"/>
</dbReference>
<evidence type="ECO:0000256" key="2">
    <source>
        <dbReference type="ARBA" id="ARBA00009152"/>
    </source>
</evidence>
<comment type="catalytic activity">
    <reaction evidence="7 8">
        <text>L-histidinol phosphate + H2O = L-histidinol + phosphate</text>
        <dbReference type="Rhea" id="RHEA:14465"/>
        <dbReference type="ChEBI" id="CHEBI:15377"/>
        <dbReference type="ChEBI" id="CHEBI:43474"/>
        <dbReference type="ChEBI" id="CHEBI:57699"/>
        <dbReference type="ChEBI" id="CHEBI:57980"/>
        <dbReference type="EC" id="3.1.3.15"/>
    </reaction>
</comment>
<feature type="domain" description="PHP" evidence="9">
    <location>
        <begin position="13"/>
        <end position="215"/>
    </location>
</feature>
<organism evidence="10 11">
    <name type="scientific">Desulfocicer vacuolatum DSM 3385</name>
    <dbReference type="NCBI Taxonomy" id="1121400"/>
    <lineage>
        <taxon>Bacteria</taxon>
        <taxon>Pseudomonadati</taxon>
        <taxon>Thermodesulfobacteriota</taxon>
        <taxon>Desulfobacteria</taxon>
        <taxon>Desulfobacterales</taxon>
        <taxon>Desulfobacteraceae</taxon>
        <taxon>Desulfocicer</taxon>
    </lineage>
</organism>
<dbReference type="NCBIfam" id="TIGR01856">
    <property type="entry name" value="hisJ_fam"/>
    <property type="match status" value="1"/>
</dbReference>
<dbReference type="SUPFAM" id="SSF89550">
    <property type="entry name" value="PHP domain-like"/>
    <property type="match status" value="1"/>
</dbReference>
<evidence type="ECO:0000313" key="10">
    <source>
        <dbReference type="EMBL" id="SMC36722.1"/>
    </source>
</evidence>
<protein>
    <recommendedName>
        <fullName evidence="3 8">Histidinol-phosphatase</fullName>
        <shortName evidence="8">HolPase</shortName>
        <ecNumber evidence="3 8">3.1.3.15</ecNumber>
    </recommendedName>
</protein>
<dbReference type="InterPro" id="IPR004013">
    <property type="entry name" value="PHP_dom"/>
</dbReference>
<evidence type="ECO:0000256" key="1">
    <source>
        <dbReference type="ARBA" id="ARBA00004970"/>
    </source>
</evidence>
<dbReference type="AlphaFoldDB" id="A0A1W1YKT1"/>
<evidence type="ECO:0000259" key="9">
    <source>
        <dbReference type="Pfam" id="PF02811"/>
    </source>
</evidence>
<dbReference type="UniPathway" id="UPA00031">
    <property type="reaction ID" value="UER00013"/>
</dbReference>
<dbReference type="PANTHER" id="PTHR21039:SF0">
    <property type="entry name" value="HISTIDINOL-PHOSPHATASE"/>
    <property type="match status" value="1"/>
</dbReference>
<dbReference type="GO" id="GO:0005737">
    <property type="term" value="C:cytoplasm"/>
    <property type="evidence" value="ECO:0007669"/>
    <property type="project" value="TreeGrafter"/>
</dbReference>
<dbReference type="PANTHER" id="PTHR21039">
    <property type="entry name" value="HISTIDINOL PHOSPHATASE-RELATED"/>
    <property type="match status" value="1"/>
</dbReference>
<name>A0A1W1YKT1_9BACT</name>
<accession>A0A1W1YKT1</accession>
<keyword evidence="5 8" id="KW-0378">Hydrolase</keyword>
<keyword evidence="6 8" id="KW-0368">Histidine biosynthesis</keyword>
<dbReference type="CDD" id="cd12110">
    <property type="entry name" value="PHP_HisPPase_Hisj_like"/>
    <property type="match status" value="1"/>
</dbReference>
<dbReference type="Proteomes" id="UP000192418">
    <property type="component" value="Unassembled WGS sequence"/>
</dbReference>
<evidence type="ECO:0000256" key="8">
    <source>
        <dbReference type="RuleBase" id="RU366003"/>
    </source>
</evidence>
<comment type="similarity">
    <text evidence="2 8">Belongs to the PHP hydrolase family. HisK subfamily.</text>
</comment>
<comment type="pathway">
    <text evidence="1 8">Amino-acid biosynthesis; L-histidine biosynthesis; L-histidine from 5-phospho-alpha-D-ribose 1-diphosphate: step 8/9.</text>
</comment>
<dbReference type="InterPro" id="IPR016195">
    <property type="entry name" value="Pol/histidinol_Pase-like"/>
</dbReference>
<sequence>MEKIRYVSVHGGHSGEFCDHARDNLEDIIEQYIEMDFAWVGITEHVPPPTDAQRYPDEIEKGISAAFLRERFARYMGHCRHLQAKYQKEITLFVGFETESWQGCLPYIQSVVKQFRPDYIVGSVHHVDDHCIDYSQALYREAAGAVGGMDSLYCRYFDRQHEMLLALEPAVAGHFDLIRIFDADYERRLKKPEIWQRITRNLACIKALDIALDFNLRALKKGAKEPYVSRAILQQAKKMGIVVIPGDDSHGVADIGTYMKVGMEHLKTAGISAGPWLPPRLYDGPKRPRWGADLKYNKIPK</sequence>
<evidence type="ECO:0000256" key="4">
    <source>
        <dbReference type="ARBA" id="ARBA00022605"/>
    </source>
</evidence>
<dbReference type="GO" id="GO:0000105">
    <property type="term" value="P:L-histidine biosynthetic process"/>
    <property type="evidence" value="ECO:0007669"/>
    <property type="project" value="UniProtKB-UniRule"/>
</dbReference>
<keyword evidence="11" id="KW-1185">Reference proteome</keyword>
<evidence type="ECO:0000313" key="11">
    <source>
        <dbReference type="Proteomes" id="UP000192418"/>
    </source>
</evidence>
<reference evidence="10 11" key="1">
    <citation type="submission" date="2017-04" db="EMBL/GenBank/DDBJ databases">
        <authorList>
            <person name="Afonso C.L."/>
            <person name="Miller P.J."/>
            <person name="Scott M.A."/>
            <person name="Spackman E."/>
            <person name="Goraichik I."/>
            <person name="Dimitrov K.M."/>
            <person name="Suarez D.L."/>
            <person name="Swayne D.E."/>
        </authorList>
    </citation>
    <scope>NUCLEOTIDE SEQUENCE [LARGE SCALE GENOMIC DNA]</scope>
    <source>
        <strain evidence="10 11">DSM 3385</strain>
    </source>
</reference>
<dbReference type="STRING" id="1121400.SAMN02746065_101148"/>
<dbReference type="GO" id="GO:0004401">
    <property type="term" value="F:histidinol-phosphatase activity"/>
    <property type="evidence" value="ECO:0007669"/>
    <property type="project" value="UniProtKB-UniRule"/>
</dbReference>
<evidence type="ECO:0000256" key="7">
    <source>
        <dbReference type="ARBA" id="ARBA00049158"/>
    </source>
</evidence>
<dbReference type="Gene3D" id="3.20.20.140">
    <property type="entry name" value="Metal-dependent hydrolases"/>
    <property type="match status" value="1"/>
</dbReference>
<gene>
    <name evidence="10" type="ORF">SAMN02746065_101148</name>
</gene>
<evidence type="ECO:0000256" key="3">
    <source>
        <dbReference type="ARBA" id="ARBA00013085"/>
    </source>
</evidence>
<proteinExistence type="inferred from homology"/>
<evidence type="ECO:0000256" key="5">
    <source>
        <dbReference type="ARBA" id="ARBA00022801"/>
    </source>
</evidence>
<dbReference type="RefSeq" id="WP_084066674.1">
    <property type="nucleotide sequence ID" value="NZ_FWXY01000001.1"/>
</dbReference>
<evidence type="ECO:0000256" key="6">
    <source>
        <dbReference type="ARBA" id="ARBA00023102"/>
    </source>
</evidence>